<accession>A0A5B7CZD2</accession>
<sequence>MKRQESVVPLRLERNVADVEEVVGVTEVFAEPLQSSKQKQGLAAAHHLTLNMPSKCPANNPALLPSVAKKTRKSLTLEVSQGHSAAVLGKWADEPLDGGLGGAMQAEWDELESFLWCGFHQFPIDGPELVKLI</sequence>
<protein>
    <submittedName>
        <fullName evidence="1">Uncharacterized protein</fullName>
    </submittedName>
</protein>
<evidence type="ECO:0000313" key="2">
    <source>
        <dbReference type="Proteomes" id="UP000324222"/>
    </source>
</evidence>
<dbReference type="Proteomes" id="UP000324222">
    <property type="component" value="Unassembled WGS sequence"/>
</dbReference>
<gene>
    <name evidence="1" type="ORF">E2C01_007576</name>
</gene>
<dbReference type="AlphaFoldDB" id="A0A5B7CZD2"/>
<evidence type="ECO:0000313" key="1">
    <source>
        <dbReference type="EMBL" id="MPC14800.1"/>
    </source>
</evidence>
<reference evidence="1 2" key="1">
    <citation type="submission" date="2019-05" db="EMBL/GenBank/DDBJ databases">
        <title>Another draft genome of Portunus trituberculatus and its Hox gene families provides insights of decapod evolution.</title>
        <authorList>
            <person name="Jeong J.-H."/>
            <person name="Song I."/>
            <person name="Kim S."/>
            <person name="Choi T."/>
            <person name="Kim D."/>
            <person name="Ryu S."/>
            <person name="Kim W."/>
        </authorList>
    </citation>
    <scope>NUCLEOTIDE SEQUENCE [LARGE SCALE GENOMIC DNA]</scope>
    <source>
        <tissue evidence="1">Muscle</tissue>
    </source>
</reference>
<keyword evidence="2" id="KW-1185">Reference proteome</keyword>
<name>A0A5B7CZD2_PORTR</name>
<comment type="caution">
    <text evidence="1">The sequence shown here is derived from an EMBL/GenBank/DDBJ whole genome shotgun (WGS) entry which is preliminary data.</text>
</comment>
<dbReference type="EMBL" id="VSRR010000380">
    <property type="protein sequence ID" value="MPC14800.1"/>
    <property type="molecule type" value="Genomic_DNA"/>
</dbReference>
<organism evidence="1 2">
    <name type="scientific">Portunus trituberculatus</name>
    <name type="common">Swimming crab</name>
    <name type="synonym">Neptunus trituberculatus</name>
    <dbReference type="NCBI Taxonomy" id="210409"/>
    <lineage>
        <taxon>Eukaryota</taxon>
        <taxon>Metazoa</taxon>
        <taxon>Ecdysozoa</taxon>
        <taxon>Arthropoda</taxon>
        <taxon>Crustacea</taxon>
        <taxon>Multicrustacea</taxon>
        <taxon>Malacostraca</taxon>
        <taxon>Eumalacostraca</taxon>
        <taxon>Eucarida</taxon>
        <taxon>Decapoda</taxon>
        <taxon>Pleocyemata</taxon>
        <taxon>Brachyura</taxon>
        <taxon>Eubrachyura</taxon>
        <taxon>Portunoidea</taxon>
        <taxon>Portunidae</taxon>
        <taxon>Portuninae</taxon>
        <taxon>Portunus</taxon>
    </lineage>
</organism>
<proteinExistence type="predicted"/>